<feature type="domain" description="DUF5641" evidence="2">
    <location>
        <begin position="1102"/>
        <end position="1141"/>
    </location>
</feature>
<accession>A0A8J6HKF0</accession>
<comment type="caution">
    <text evidence="3">The sequence shown here is derived from an EMBL/GenBank/DDBJ whole genome shotgun (WGS) entry which is preliminary data.</text>
</comment>
<name>A0A8J6HKF0_TENMO</name>
<dbReference type="Proteomes" id="UP000719412">
    <property type="component" value="Unassembled WGS sequence"/>
</dbReference>
<dbReference type="EMBL" id="JABDTM020022282">
    <property type="protein sequence ID" value="KAH0815972.1"/>
    <property type="molecule type" value="Genomic_DNA"/>
</dbReference>
<dbReference type="Gene3D" id="3.30.420.10">
    <property type="entry name" value="Ribonuclease H-like superfamily/Ribonuclease H"/>
    <property type="match status" value="2"/>
</dbReference>
<dbReference type="InterPro" id="IPR005312">
    <property type="entry name" value="DUF1759"/>
</dbReference>
<reference evidence="3" key="2">
    <citation type="submission" date="2021-08" db="EMBL/GenBank/DDBJ databases">
        <authorList>
            <person name="Eriksson T."/>
        </authorList>
    </citation>
    <scope>NUCLEOTIDE SEQUENCE</scope>
    <source>
        <strain evidence="3">Stoneville</strain>
        <tissue evidence="3">Whole head</tissue>
    </source>
</reference>
<feature type="region of interest" description="Disordered" evidence="1">
    <location>
        <begin position="357"/>
        <end position="377"/>
    </location>
</feature>
<feature type="region of interest" description="Disordered" evidence="1">
    <location>
        <begin position="545"/>
        <end position="584"/>
    </location>
</feature>
<dbReference type="Gene3D" id="1.10.10.10">
    <property type="entry name" value="Winged helix-like DNA-binding domain superfamily/Winged helix DNA-binding domain"/>
    <property type="match status" value="1"/>
</dbReference>
<organism evidence="3 4">
    <name type="scientific">Tenebrio molitor</name>
    <name type="common">Yellow mealworm beetle</name>
    <dbReference type="NCBI Taxonomy" id="7067"/>
    <lineage>
        <taxon>Eukaryota</taxon>
        <taxon>Metazoa</taxon>
        <taxon>Ecdysozoa</taxon>
        <taxon>Arthropoda</taxon>
        <taxon>Hexapoda</taxon>
        <taxon>Insecta</taxon>
        <taxon>Pterygota</taxon>
        <taxon>Neoptera</taxon>
        <taxon>Endopterygota</taxon>
        <taxon>Coleoptera</taxon>
        <taxon>Polyphaga</taxon>
        <taxon>Cucujiformia</taxon>
        <taxon>Tenebrionidae</taxon>
        <taxon>Tenebrio</taxon>
    </lineage>
</organism>
<gene>
    <name evidence="3" type="ORF">GEV33_006819</name>
</gene>
<evidence type="ECO:0000313" key="3">
    <source>
        <dbReference type="EMBL" id="KAH0815972.1"/>
    </source>
</evidence>
<feature type="compositionally biased region" description="Polar residues" evidence="1">
    <location>
        <begin position="545"/>
        <end position="554"/>
    </location>
</feature>
<sequence>MIQRVKSLLSYNPFLFITFDLRVNHWSFELDLSAKKSKPTKIHSRASSAAVDRNTSKSNRHPEKVRSRRRNPQDNVQGRSSSITSEPITSLANTSISRLKARQQILEGIRREFEETQYEFETLDSKCQEMKTAHRESRIAFENKYCDVMADMMDIINSASNPETKTVPASVSDIPLNLPVINLGTFSGNYKNWTNFENSFKSVIHENKGLNNRQRLQYLKSCLREEALRAIESLPIEDENYEKAWEILENRFKNTRLIVQDHVTSILNAPTMNKQSRTALRELLDTLTSNIAALKMLKIQVESWDALIIPIITEKLDYNTKKDWQTFLDTKVPTYGQFINFLEKRCTVLESLNSISNKSSNQAQSSNTSFQKSTQPSKMRIEACLNSRPLTPLTSDPNDLEVLTPFHFLIGETHTTFPEQDWSEAPTNRLSRWQLIEKIRAHFWKRWNREYLTSLQNRQKLYKEAPTAADLEGATTVGVVMGREWSHSEAVVLKICSLSLSAAIMRWKSGKPAFAVEKSSQFQHGNIEPECLDTEENHVQRINQGSRFSGSSVSEEIPPLPTWTSSSSSKSNVRNRSKNPSAPQLKSRLTLLHNKYISTNAYKAESLSILNNRIAGVKSLWQEFVEAQTQIEDLSDDQDIELEERDEFDTKILNLLDVFESEISLWSSGSVPVERQPSAPLSNNFHSIPLPKIDLPEFTGKFEDWLPFYEVFKPLIHENPSLDDTQRLLYLKSCLKGEAKQVVVSLKTISENYEVAWESLREKFENKRILVQNHVNALLFSLELVPKNSPSAIGSLLEAVTSHTKALKVLDQPATTIPQLELCTALLLAKLYVKVRNSIKLNIDGTYFWTDSTIVLDWLAAETMNERIFVANRISEISTLTNPDHWHHVAGVENPADAISRGLSPTELVKSISWRHVPNWLNQETWKEGLVKCKRDSRPLITLTVTEMEEWPILSNRRGNVTTMYSDNGTNFVGANKELQTLKQLFKDSQFQQELFSESLKYNTNWKFIPANSPHWGGLWEAGIKSVKGHIKRVVGDTSLTFEEMYTFLTQVEACVNSRPITQLSTDPNDLIPLTPGHFLIGDRLTTVLEPDLTPIRLNRLSRWQLVQQLQQHFWRRWSSEYLHHLQQRSKWQDKTDKLFKADTIYTDFAKAFDRIDHRLIISKLDMFGIVTVRIVSVARVGCVRNDKTERGTGKEAFLMDSGFDLQSSRRYVQYFQQPFCDHVLYKMTDLAHLCTMLPEIAAQIIALNNDGRSVRYIAQHLKIPRSTVQDALSRFRETHGFTRRPDLIIAGQQLIEMTVFCVFLYCEIGDCHQLSLLDDQLMRLKERGLSAKTPATGPRLTVGHRRARLEFAHQYVNWSDNEWKNVLFTDKSRFNPRSPDDCEKIITGLDHGLLTTGIYKGQKSVTASRCGIHTSCESIKILYSPEMHKFVWLPSTAATLHTDAVGKHLVEALIKKK</sequence>
<dbReference type="PANTHER" id="PTHR47331">
    <property type="entry name" value="PHD-TYPE DOMAIN-CONTAINING PROTEIN"/>
    <property type="match status" value="1"/>
</dbReference>
<dbReference type="Pfam" id="PF03564">
    <property type="entry name" value="DUF1759"/>
    <property type="match status" value="2"/>
</dbReference>
<feature type="domain" description="DUF5641" evidence="2">
    <location>
        <begin position="431"/>
        <end position="466"/>
    </location>
</feature>
<dbReference type="Pfam" id="PF18701">
    <property type="entry name" value="DUF5641"/>
    <property type="match status" value="2"/>
</dbReference>
<feature type="compositionally biased region" description="Polar residues" evidence="1">
    <location>
        <begin position="73"/>
        <end position="87"/>
    </location>
</feature>
<dbReference type="InterPro" id="IPR036397">
    <property type="entry name" value="RNaseH_sf"/>
</dbReference>
<reference evidence="3" key="1">
    <citation type="journal article" date="2020" name="J Insects Food Feed">
        <title>The yellow mealworm (Tenebrio molitor) genome: a resource for the emerging insects as food and feed industry.</title>
        <authorList>
            <person name="Eriksson T."/>
            <person name="Andere A."/>
            <person name="Kelstrup H."/>
            <person name="Emery V."/>
            <person name="Picard C."/>
        </authorList>
    </citation>
    <scope>NUCLEOTIDE SEQUENCE</scope>
    <source>
        <strain evidence="3">Stoneville</strain>
        <tissue evidence="3">Whole head</tissue>
    </source>
</reference>
<dbReference type="GO" id="GO:0003676">
    <property type="term" value="F:nucleic acid binding"/>
    <property type="evidence" value="ECO:0007669"/>
    <property type="project" value="InterPro"/>
</dbReference>
<keyword evidence="4" id="KW-1185">Reference proteome</keyword>
<dbReference type="SUPFAM" id="SSF53098">
    <property type="entry name" value="Ribonuclease H-like"/>
    <property type="match status" value="1"/>
</dbReference>
<dbReference type="InterPro" id="IPR040676">
    <property type="entry name" value="DUF5641"/>
</dbReference>
<evidence type="ECO:0000313" key="4">
    <source>
        <dbReference type="Proteomes" id="UP000719412"/>
    </source>
</evidence>
<evidence type="ECO:0000259" key="2">
    <source>
        <dbReference type="Pfam" id="PF18701"/>
    </source>
</evidence>
<dbReference type="InterPro" id="IPR036388">
    <property type="entry name" value="WH-like_DNA-bd_sf"/>
</dbReference>
<protein>
    <recommendedName>
        <fullName evidence="2">DUF5641 domain-containing protein</fullName>
    </recommendedName>
</protein>
<feature type="compositionally biased region" description="Low complexity" evidence="1">
    <location>
        <begin position="565"/>
        <end position="581"/>
    </location>
</feature>
<feature type="region of interest" description="Disordered" evidence="1">
    <location>
        <begin position="39"/>
        <end position="87"/>
    </location>
</feature>
<dbReference type="InterPro" id="IPR012337">
    <property type="entry name" value="RNaseH-like_sf"/>
</dbReference>
<feature type="compositionally biased region" description="Low complexity" evidence="1">
    <location>
        <begin position="357"/>
        <end position="371"/>
    </location>
</feature>
<evidence type="ECO:0000256" key="1">
    <source>
        <dbReference type="SAM" id="MobiDB-lite"/>
    </source>
</evidence>
<proteinExistence type="predicted"/>